<evidence type="ECO:0000313" key="2">
    <source>
        <dbReference type="EMBL" id="QJP95403.1"/>
    </source>
</evidence>
<evidence type="ECO:0000256" key="1">
    <source>
        <dbReference type="SAM" id="MobiDB-lite"/>
    </source>
</evidence>
<protein>
    <recommendedName>
        <fullName evidence="4">DUF2188 domain-containing protein</fullName>
    </recommendedName>
</protein>
<dbReference type="AlphaFoldDB" id="A0A7Z3C523"/>
<evidence type="ECO:0008006" key="4">
    <source>
        <dbReference type="Google" id="ProtNLM"/>
    </source>
</evidence>
<gene>
    <name evidence="2" type="ORF">C6Y56_12655</name>
</gene>
<dbReference type="EMBL" id="CP027561">
    <property type="protein sequence ID" value="QJP95403.1"/>
    <property type="molecule type" value="Genomic_DNA"/>
</dbReference>
<reference evidence="2 3" key="1">
    <citation type="submission" date="2018-03" db="EMBL/GenBank/DDBJ databases">
        <title>Complete genome sequence of Pseudomonas fluorescens sp. G7.</title>
        <authorList>
            <person name="Gao C.-H."/>
            <person name="Li Z."/>
            <person name="Cai P."/>
        </authorList>
    </citation>
    <scope>NUCLEOTIDE SEQUENCE [LARGE SCALE GENOMIC DNA]</scope>
    <source>
        <strain evidence="2 3">G7</strain>
    </source>
</reference>
<organism evidence="2 3">
    <name type="scientific">Pseudomonas fluorescens</name>
    <dbReference type="NCBI Taxonomy" id="294"/>
    <lineage>
        <taxon>Bacteria</taxon>
        <taxon>Pseudomonadati</taxon>
        <taxon>Pseudomonadota</taxon>
        <taxon>Gammaproteobacteria</taxon>
        <taxon>Pseudomonadales</taxon>
        <taxon>Pseudomonadaceae</taxon>
        <taxon>Pseudomonas</taxon>
    </lineage>
</organism>
<proteinExistence type="predicted"/>
<name>A0A7Z3C523_PSEFL</name>
<dbReference type="RefSeq" id="WP_169430125.1">
    <property type="nucleotide sequence ID" value="NZ_CP027561.1"/>
</dbReference>
<evidence type="ECO:0000313" key="3">
    <source>
        <dbReference type="Proteomes" id="UP000501669"/>
    </source>
</evidence>
<feature type="region of interest" description="Disordered" evidence="1">
    <location>
        <begin position="49"/>
        <end position="69"/>
    </location>
</feature>
<dbReference type="Proteomes" id="UP000501669">
    <property type="component" value="Chromosome"/>
</dbReference>
<accession>A0A7Z3C523</accession>
<sequence length="69" mass="8006">MKIEIIQRHSPDGWVVHMDRLQVRFNSLEQARAFVDQLQARIDAPHPWPQPVVQGWRPDGRRAAVGGKR</sequence>